<dbReference type="HAMAP" id="MF_00161">
    <property type="entry name" value="LspA"/>
    <property type="match status" value="1"/>
</dbReference>
<feature type="transmembrane region" description="Helical" evidence="9">
    <location>
        <begin position="71"/>
        <end position="91"/>
    </location>
</feature>
<keyword evidence="6 9" id="KW-0378">Hydrolase</keyword>
<evidence type="ECO:0000256" key="2">
    <source>
        <dbReference type="ARBA" id="ARBA00022475"/>
    </source>
</evidence>
<organism evidence="12 13">
    <name type="scientific">Luteibacter yeojuensis</name>
    <dbReference type="NCBI Taxonomy" id="345309"/>
    <lineage>
        <taxon>Bacteria</taxon>
        <taxon>Pseudomonadati</taxon>
        <taxon>Pseudomonadota</taxon>
        <taxon>Gammaproteobacteria</taxon>
        <taxon>Lysobacterales</taxon>
        <taxon>Rhodanobacteraceae</taxon>
        <taxon>Luteibacter</taxon>
    </lineage>
</organism>
<evidence type="ECO:0000256" key="9">
    <source>
        <dbReference type="HAMAP-Rule" id="MF_00161"/>
    </source>
</evidence>
<feature type="transmembrane region" description="Helical" evidence="9">
    <location>
        <begin position="97"/>
        <end position="115"/>
    </location>
</feature>
<dbReference type="RefSeq" id="WP_166699214.1">
    <property type="nucleotide sequence ID" value="NZ_JAAQTL010000001.1"/>
</dbReference>
<keyword evidence="8 9" id="KW-0472">Membrane</keyword>
<keyword evidence="2 9" id="KW-1003">Cell membrane</keyword>
<dbReference type="EC" id="3.4.23.36" evidence="9"/>
<keyword evidence="3 9" id="KW-0645">Protease</keyword>
<reference evidence="12 13" key="1">
    <citation type="journal article" date="2006" name="Int. J. Syst. Evol. Microbiol.">
        <title>Dyella yeojuensis sp. nov., isolated from greenhouse soil in Korea.</title>
        <authorList>
            <person name="Kim B.Y."/>
            <person name="Weon H.Y."/>
            <person name="Lee K.H."/>
            <person name="Seok S.J."/>
            <person name="Kwon S.W."/>
            <person name="Go S.J."/>
            <person name="Stackebrandt E."/>
        </authorList>
    </citation>
    <scope>NUCLEOTIDE SEQUENCE [LARGE SCALE GENOMIC DNA]</scope>
    <source>
        <strain evidence="12 13">DSM 17673</strain>
    </source>
</reference>
<dbReference type="NCBIfam" id="TIGR00077">
    <property type="entry name" value="lspA"/>
    <property type="match status" value="1"/>
</dbReference>
<protein>
    <recommendedName>
        <fullName evidence="9">Lipoprotein signal peptidase</fullName>
        <ecNumber evidence="9">3.4.23.36</ecNumber>
    </recommendedName>
    <alternativeName>
        <fullName evidence="9">Prolipoprotein signal peptidase</fullName>
    </alternativeName>
    <alternativeName>
        <fullName evidence="9">Signal peptidase II</fullName>
        <shortName evidence="9">SPase II</shortName>
    </alternativeName>
</protein>
<keyword evidence="13" id="KW-1185">Reference proteome</keyword>
<comment type="function">
    <text evidence="9 10">This protein specifically catalyzes the removal of signal peptides from prolipoproteins.</text>
</comment>
<keyword evidence="7 9" id="KW-1133">Transmembrane helix</keyword>
<evidence type="ECO:0000256" key="11">
    <source>
        <dbReference type="RuleBase" id="RU004181"/>
    </source>
</evidence>
<evidence type="ECO:0000313" key="12">
    <source>
        <dbReference type="EMBL" id="NID15477.1"/>
    </source>
</evidence>
<sequence>MTVRPKPNALSWLWLAAAMIVLDQLTKWWALTALQPAETPHPVIPGILNWTLTFNTGAAFSFLADSAGWQRWFFVLLAVAVSATLGVWLSRTPRGDWRTAAPLALILGGALGNVIDRLHAAKVTDFIQVFLGSYPFPVFNVADSAISVGAVALIVFSMFGGSQKPVSP</sequence>
<feature type="transmembrane region" description="Helical" evidence="9">
    <location>
        <begin position="43"/>
        <end position="64"/>
    </location>
</feature>
<dbReference type="PRINTS" id="PR00781">
    <property type="entry name" value="LIPOSIGPTASE"/>
</dbReference>
<evidence type="ECO:0000256" key="4">
    <source>
        <dbReference type="ARBA" id="ARBA00022692"/>
    </source>
</evidence>
<feature type="transmembrane region" description="Helical" evidence="9">
    <location>
        <begin position="12"/>
        <end position="31"/>
    </location>
</feature>
<dbReference type="EMBL" id="JAAQTL010000001">
    <property type="protein sequence ID" value="NID15477.1"/>
    <property type="molecule type" value="Genomic_DNA"/>
</dbReference>
<feature type="active site" evidence="9">
    <location>
        <position position="125"/>
    </location>
</feature>
<dbReference type="Proteomes" id="UP000518878">
    <property type="component" value="Unassembled WGS sequence"/>
</dbReference>
<comment type="caution">
    <text evidence="12">The sequence shown here is derived from an EMBL/GenBank/DDBJ whole genome shotgun (WGS) entry which is preliminary data.</text>
</comment>
<feature type="transmembrane region" description="Helical" evidence="9">
    <location>
        <begin position="136"/>
        <end position="159"/>
    </location>
</feature>
<evidence type="ECO:0000313" key="13">
    <source>
        <dbReference type="Proteomes" id="UP000518878"/>
    </source>
</evidence>
<evidence type="ECO:0000256" key="5">
    <source>
        <dbReference type="ARBA" id="ARBA00022750"/>
    </source>
</evidence>
<dbReference type="AlphaFoldDB" id="A0A7X5QUF4"/>
<evidence type="ECO:0000256" key="8">
    <source>
        <dbReference type="ARBA" id="ARBA00023136"/>
    </source>
</evidence>
<comment type="similarity">
    <text evidence="1 9 11">Belongs to the peptidase A8 family.</text>
</comment>
<keyword evidence="4 9" id="KW-0812">Transmembrane</keyword>
<evidence type="ECO:0000256" key="10">
    <source>
        <dbReference type="RuleBase" id="RU000594"/>
    </source>
</evidence>
<dbReference type="PANTHER" id="PTHR33695:SF1">
    <property type="entry name" value="LIPOPROTEIN SIGNAL PEPTIDASE"/>
    <property type="match status" value="1"/>
</dbReference>
<feature type="active site" evidence="9">
    <location>
        <position position="143"/>
    </location>
</feature>
<comment type="pathway">
    <text evidence="9">Protein modification; lipoprotein biosynthesis (signal peptide cleavage).</text>
</comment>
<accession>A0A7X5QUF4</accession>
<dbReference type="UniPathway" id="UPA00665"/>
<evidence type="ECO:0000256" key="7">
    <source>
        <dbReference type="ARBA" id="ARBA00022989"/>
    </source>
</evidence>
<gene>
    <name evidence="9 12" type="primary">lspA</name>
    <name evidence="12" type="ORF">HBF32_08405</name>
</gene>
<dbReference type="GO" id="GO:0004190">
    <property type="term" value="F:aspartic-type endopeptidase activity"/>
    <property type="evidence" value="ECO:0007669"/>
    <property type="project" value="UniProtKB-UniRule"/>
</dbReference>
<proteinExistence type="inferred from homology"/>
<keyword evidence="12" id="KW-0449">Lipoprotein</keyword>
<evidence type="ECO:0000256" key="3">
    <source>
        <dbReference type="ARBA" id="ARBA00022670"/>
    </source>
</evidence>
<dbReference type="PANTHER" id="PTHR33695">
    <property type="entry name" value="LIPOPROTEIN SIGNAL PEPTIDASE"/>
    <property type="match status" value="1"/>
</dbReference>
<dbReference type="PROSITE" id="PS00855">
    <property type="entry name" value="SPASE_II"/>
    <property type="match status" value="1"/>
</dbReference>
<comment type="catalytic activity">
    <reaction evidence="9 10">
        <text>Release of signal peptides from bacterial membrane prolipoproteins. Hydrolyzes -Xaa-Yaa-Zaa-|-(S,diacylglyceryl)Cys-, in which Xaa is hydrophobic (preferably Leu), and Yaa (Ala or Ser) and Zaa (Gly or Ala) have small, neutral side chains.</text>
        <dbReference type="EC" id="3.4.23.36"/>
    </reaction>
</comment>
<comment type="subcellular location">
    <subcellularLocation>
        <location evidence="9">Cell membrane</location>
        <topology evidence="9">Multi-pass membrane protein</topology>
    </subcellularLocation>
</comment>
<evidence type="ECO:0000256" key="6">
    <source>
        <dbReference type="ARBA" id="ARBA00022801"/>
    </source>
</evidence>
<dbReference type="Pfam" id="PF01252">
    <property type="entry name" value="Peptidase_A8"/>
    <property type="match status" value="1"/>
</dbReference>
<dbReference type="GO" id="GO:0006508">
    <property type="term" value="P:proteolysis"/>
    <property type="evidence" value="ECO:0007669"/>
    <property type="project" value="UniProtKB-KW"/>
</dbReference>
<dbReference type="InterPro" id="IPR001872">
    <property type="entry name" value="Peptidase_A8"/>
</dbReference>
<keyword evidence="5 9" id="KW-0064">Aspartyl protease</keyword>
<dbReference type="GO" id="GO:0005886">
    <property type="term" value="C:plasma membrane"/>
    <property type="evidence" value="ECO:0007669"/>
    <property type="project" value="UniProtKB-SubCell"/>
</dbReference>
<evidence type="ECO:0000256" key="1">
    <source>
        <dbReference type="ARBA" id="ARBA00006139"/>
    </source>
</evidence>
<name>A0A7X5QUF4_9GAMM</name>